<dbReference type="AlphaFoldDB" id="A0AAV7M3S4"/>
<evidence type="ECO:0000313" key="3">
    <source>
        <dbReference type="Proteomes" id="UP001066276"/>
    </source>
</evidence>
<reference evidence="2" key="1">
    <citation type="journal article" date="2022" name="bioRxiv">
        <title>Sequencing and chromosome-scale assembly of the giantPleurodeles waltlgenome.</title>
        <authorList>
            <person name="Brown T."/>
            <person name="Elewa A."/>
            <person name="Iarovenko S."/>
            <person name="Subramanian E."/>
            <person name="Araus A.J."/>
            <person name="Petzold A."/>
            <person name="Susuki M."/>
            <person name="Suzuki K.-i.T."/>
            <person name="Hayashi T."/>
            <person name="Toyoda A."/>
            <person name="Oliveira C."/>
            <person name="Osipova E."/>
            <person name="Leigh N.D."/>
            <person name="Simon A."/>
            <person name="Yun M.H."/>
        </authorList>
    </citation>
    <scope>NUCLEOTIDE SEQUENCE</scope>
    <source>
        <strain evidence="2">20211129_DDA</strain>
        <tissue evidence="2">Liver</tissue>
    </source>
</reference>
<gene>
    <name evidence="2" type="ORF">NDU88_002389</name>
</gene>
<dbReference type="Proteomes" id="UP001066276">
    <property type="component" value="Chromosome 10"/>
</dbReference>
<feature type="compositionally biased region" description="Polar residues" evidence="1">
    <location>
        <begin position="1"/>
        <end position="15"/>
    </location>
</feature>
<protein>
    <submittedName>
        <fullName evidence="2">Uncharacterized protein</fullName>
    </submittedName>
</protein>
<dbReference type="EMBL" id="JANPWB010000014">
    <property type="protein sequence ID" value="KAJ1097264.1"/>
    <property type="molecule type" value="Genomic_DNA"/>
</dbReference>
<feature type="compositionally biased region" description="Polar residues" evidence="1">
    <location>
        <begin position="22"/>
        <end position="38"/>
    </location>
</feature>
<evidence type="ECO:0000256" key="1">
    <source>
        <dbReference type="SAM" id="MobiDB-lite"/>
    </source>
</evidence>
<proteinExistence type="predicted"/>
<organism evidence="2 3">
    <name type="scientific">Pleurodeles waltl</name>
    <name type="common">Iberian ribbed newt</name>
    <dbReference type="NCBI Taxonomy" id="8319"/>
    <lineage>
        <taxon>Eukaryota</taxon>
        <taxon>Metazoa</taxon>
        <taxon>Chordata</taxon>
        <taxon>Craniata</taxon>
        <taxon>Vertebrata</taxon>
        <taxon>Euteleostomi</taxon>
        <taxon>Amphibia</taxon>
        <taxon>Batrachia</taxon>
        <taxon>Caudata</taxon>
        <taxon>Salamandroidea</taxon>
        <taxon>Salamandridae</taxon>
        <taxon>Pleurodelinae</taxon>
        <taxon>Pleurodeles</taxon>
    </lineage>
</organism>
<sequence>MVQCGSPWSPSQSSAVFPGSSEMLSSNDPRFTSAQQSEAGCAASGGPIEPRPQAHPLGLYGILPQFLAAWAGARILGFSQRHHLGDRYPIPSPL</sequence>
<accession>A0AAV7M3S4</accession>
<comment type="caution">
    <text evidence="2">The sequence shown here is derived from an EMBL/GenBank/DDBJ whole genome shotgun (WGS) entry which is preliminary data.</text>
</comment>
<evidence type="ECO:0000313" key="2">
    <source>
        <dbReference type="EMBL" id="KAJ1097264.1"/>
    </source>
</evidence>
<name>A0AAV7M3S4_PLEWA</name>
<feature type="region of interest" description="Disordered" evidence="1">
    <location>
        <begin position="1"/>
        <end position="49"/>
    </location>
</feature>
<keyword evidence="3" id="KW-1185">Reference proteome</keyword>